<dbReference type="VEuPathDB" id="MicrosporidiaDB:VCUG_01801"/>
<dbReference type="GO" id="GO:0051321">
    <property type="term" value="P:meiotic cell cycle"/>
    <property type="evidence" value="ECO:0007669"/>
    <property type="project" value="TreeGrafter"/>
</dbReference>
<name>L2GUC8_VAVCU</name>
<keyword evidence="3 5" id="KW-0493">Microtubule</keyword>
<comment type="subcellular location">
    <subcellularLocation>
        <location evidence="5">Cytoplasm</location>
        <location evidence="5">Cytoskeleton</location>
        <location evidence="5">Microtubule organizing center</location>
    </subcellularLocation>
</comment>
<dbReference type="STRING" id="948595.L2GUC8"/>
<protein>
    <recommendedName>
        <fullName evidence="5">Spindle pole body component</fullName>
    </recommendedName>
</protein>
<dbReference type="GO" id="GO:0005816">
    <property type="term" value="C:spindle pole body"/>
    <property type="evidence" value="ECO:0007669"/>
    <property type="project" value="UniProtKB-ARBA"/>
</dbReference>
<dbReference type="GO" id="GO:0007020">
    <property type="term" value="P:microtubule nucleation"/>
    <property type="evidence" value="ECO:0007669"/>
    <property type="project" value="InterPro"/>
</dbReference>
<accession>L2GUC8</accession>
<dbReference type="Pfam" id="PF04130">
    <property type="entry name" value="GCP_C_terminal"/>
    <property type="match status" value="1"/>
</dbReference>
<evidence type="ECO:0000313" key="9">
    <source>
        <dbReference type="Proteomes" id="UP000011081"/>
    </source>
</evidence>
<dbReference type="InterPro" id="IPR040457">
    <property type="entry name" value="GCP_C"/>
</dbReference>
<proteinExistence type="inferred from homology"/>
<dbReference type="OMA" id="KWICNNE"/>
<evidence type="ECO:0000259" key="6">
    <source>
        <dbReference type="Pfam" id="PF04130"/>
    </source>
</evidence>
<dbReference type="RefSeq" id="XP_008074815.1">
    <property type="nucleotide sequence ID" value="XM_008076624.1"/>
</dbReference>
<reference evidence="9" key="1">
    <citation type="submission" date="2011-03" db="EMBL/GenBank/DDBJ databases">
        <title>The genome sequence of Vavraia culicis strain floridensis.</title>
        <authorList>
            <consortium name="The Broad Institute Genome Sequencing Platform"/>
            <person name="Cuomo C."/>
            <person name="Becnel J."/>
            <person name="Sanscrainte N."/>
            <person name="Young S.K."/>
            <person name="Zeng Q."/>
            <person name="Gargeya S."/>
            <person name="Fitzgerald M."/>
            <person name="Haas B."/>
            <person name="Abouelleil A."/>
            <person name="Alvarado L."/>
            <person name="Arachchi H.M."/>
            <person name="Berlin A."/>
            <person name="Chapman S.B."/>
            <person name="Gearin G."/>
            <person name="Goldberg J."/>
            <person name="Griggs A."/>
            <person name="Gujja S."/>
            <person name="Hansen M."/>
            <person name="Heiman D."/>
            <person name="Howarth C."/>
            <person name="Larimer J."/>
            <person name="Lui A."/>
            <person name="MacDonald P.J.P."/>
            <person name="McCowen C."/>
            <person name="Montmayeur A."/>
            <person name="Murphy C."/>
            <person name="Neiman D."/>
            <person name="Pearson M."/>
            <person name="Priest M."/>
            <person name="Roberts A."/>
            <person name="Saif S."/>
            <person name="Shea T."/>
            <person name="Sisk P."/>
            <person name="Stolte C."/>
            <person name="Sykes S."/>
            <person name="Wortman J."/>
            <person name="Nusbaum C."/>
            <person name="Birren B."/>
        </authorList>
    </citation>
    <scope>NUCLEOTIDE SEQUENCE [LARGE SCALE GENOMIC DNA]</scope>
    <source>
        <strain evidence="9">floridensis</strain>
    </source>
</reference>
<evidence type="ECO:0000256" key="1">
    <source>
        <dbReference type="ARBA" id="ARBA00010337"/>
    </source>
</evidence>
<evidence type="ECO:0000256" key="3">
    <source>
        <dbReference type="ARBA" id="ARBA00022701"/>
    </source>
</evidence>
<dbReference type="InterPro" id="IPR007259">
    <property type="entry name" value="GCP"/>
</dbReference>
<dbReference type="GO" id="GO:0000930">
    <property type="term" value="C:gamma-tubulin complex"/>
    <property type="evidence" value="ECO:0007669"/>
    <property type="project" value="UniProtKB-ARBA"/>
</dbReference>
<dbReference type="GO" id="GO:0043015">
    <property type="term" value="F:gamma-tubulin binding"/>
    <property type="evidence" value="ECO:0007669"/>
    <property type="project" value="InterPro"/>
</dbReference>
<dbReference type="AlphaFoldDB" id="L2GUC8"/>
<dbReference type="InterPro" id="IPR042241">
    <property type="entry name" value="GCP_C_sf"/>
</dbReference>
<keyword evidence="2 5" id="KW-0963">Cytoplasm</keyword>
<evidence type="ECO:0000259" key="7">
    <source>
        <dbReference type="Pfam" id="PF17681"/>
    </source>
</evidence>
<dbReference type="InterPro" id="IPR041470">
    <property type="entry name" value="GCP_N"/>
</dbReference>
<dbReference type="GeneID" id="19879672"/>
<dbReference type="EMBL" id="GL877435">
    <property type="protein sequence ID" value="ELA46715.1"/>
    <property type="molecule type" value="Genomic_DNA"/>
</dbReference>
<evidence type="ECO:0000256" key="4">
    <source>
        <dbReference type="ARBA" id="ARBA00023212"/>
    </source>
</evidence>
<dbReference type="GO" id="GO:0000278">
    <property type="term" value="P:mitotic cell cycle"/>
    <property type="evidence" value="ECO:0007669"/>
    <property type="project" value="TreeGrafter"/>
</dbReference>
<evidence type="ECO:0000256" key="2">
    <source>
        <dbReference type="ARBA" id="ARBA00022490"/>
    </source>
</evidence>
<gene>
    <name evidence="8" type="ORF">VCUG_01801</name>
</gene>
<keyword evidence="4 5" id="KW-0206">Cytoskeleton</keyword>
<comment type="similarity">
    <text evidence="1 5">Belongs to the TUBGCP family.</text>
</comment>
<dbReference type="GO" id="GO:0031122">
    <property type="term" value="P:cytoplasmic microtubule organization"/>
    <property type="evidence" value="ECO:0007669"/>
    <property type="project" value="TreeGrafter"/>
</dbReference>
<dbReference type="Gene3D" id="1.20.120.1900">
    <property type="entry name" value="Gamma-tubulin complex, C-terminal domain"/>
    <property type="match status" value="1"/>
</dbReference>
<dbReference type="GO" id="GO:0005874">
    <property type="term" value="C:microtubule"/>
    <property type="evidence" value="ECO:0007669"/>
    <property type="project" value="UniProtKB-KW"/>
</dbReference>
<dbReference type="OrthoDB" id="2196203at2759"/>
<evidence type="ECO:0000256" key="5">
    <source>
        <dbReference type="RuleBase" id="RU363050"/>
    </source>
</evidence>
<feature type="domain" description="Gamma tubulin complex component protein N-terminal" evidence="7">
    <location>
        <begin position="212"/>
        <end position="368"/>
    </location>
</feature>
<feature type="domain" description="Gamma tubulin complex component C-terminal" evidence="6">
    <location>
        <begin position="377"/>
        <end position="584"/>
    </location>
</feature>
<dbReference type="GO" id="GO:0051225">
    <property type="term" value="P:spindle assembly"/>
    <property type="evidence" value="ECO:0007669"/>
    <property type="project" value="TreeGrafter"/>
</dbReference>
<sequence length="620" mass="73122">MQEKLDSLVNEFFKLHNTKAETSFLNYLRLYLEPSKDIAVSTNDVLCIAKRHGLDINLSIFSPTEIKLIYVLCKLASIRRKRPKIMQKNRSNLKKIALGLETVEKYKLDVQQSEILQTLQNNAVIYTKFKNLTDGQTMSQLHFYKIAKDKAKEFEMQVLILNEEDILAFYVQLKPHIKTFILLDQINGHFQDTKNPYNFLKFYSRDFFAKEDSLIYNIVSNCTKQLNINLNEWLVKGQFTDYAREFFITKNSNDFWLSYNVDTGMLPFFISAEIAQKILYIGKVSNLLERISNDLKVDYSKEVPDSLKTVTGDQYVLDIRPHDAKAMDVSYDRTVSDHTQVVQVLDRNFENIINDKLLIADRQVKALFLPRCQIIEYLQFCKDTFFFARNDFIEHLLFHMKGINKSNLCRRSYSFVLDSAIMSSFKQINKITSTLDMCVLKDEDFSLFCHFDFPVNVVIEKDVVMIFLSIFKYLWKIKRVEHFLRKLKEKENSELANTVRLNKWYVMIQKIFFYFSYEIIEKNYVELLSIVDNKMFVVDELRKGVKKFLRNVINGIFQENGSGKEQMDIFINVLEQECLNYRKYGRVFDDSHIKKNLEDLMVVVNDRIENTTLFNIAAYV</sequence>
<evidence type="ECO:0000313" key="8">
    <source>
        <dbReference type="EMBL" id="ELA46715.1"/>
    </source>
</evidence>
<organism evidence="8 9">
    <name type="scientific">Vavraia culicis (isolate floridensis)</name>
    <name type="common">Microsporidian parasite</name>
    <dbReference type="NCBI Taxonomy" id="948595"/>
    <lineage>
        <taxon>Eukaryota</taxon>
        <taxon>Fungi</taxon>
        <taxon>Fungi incertae sedis</taxon>
        <taxon>Microsporidia</taxon>
        <taxon>Pleistophoridae</taxon>
        <taxon>Vavraia</taxon>
    </lineage>
</organism>
<keyword evidence="9" id="KW-1185">Reference proteome</keyword>
<dbReference type="GO" id="GO:0000922">
    <property type="term" value="C:spindle pole"/>
    <property type="evidence" value="ECO:0007669"/>
    <property type="project" value="InterPro"/>
</dbReference>
<dbReference type="Proteomes" id="UP000011081">
    <property type="component" value="Unassembled WGS sequence"/>
</dbReference>
<dbReference type="InParanoid" id="L2GUC8"/>
<dbReference type="Pfam" id="PF17681">
    <property type="entry name" value="GCP_N_terminal"/>
    <property type="match status" value="1"/>
</dbReference>
<dbReference type="GO" id="GO:0051011">
    <property type="term" value="F:microtubule minus-end binding"/>
    <property type="evidence" value="ECO:0007669"/>
    <property type="project" value="TreeGrafter"/>
</dbReference>
<dbReference type="HOGENOM" id="CLU_446897_0_0_1"/>
<dbReference type="PANTHER" id="PTHR19302">
    <property type="entry name" value="GAMMA TUBULIN COMPLEX PROTEIN"/>
    <property type="match status" value="1"/>
</dbReference>